<keyword evidence="8 10" id="KW-0539">Nucleus</keyword>
<evidence type="ECO:0000256" key="10">
    <source>
        <dbReference type="HAMAP-Rule" id="MF_03152"/>
    </source>
</evidence>
<dbReference type="HAMAP" id="MF_03152">
    <property type="entry name" value="TRM5"/>
    <property type="match status" value="1"/>
</dbReference>
<dbReference type="GO" id="GO:0052906">
    <property type="term" value="F:tRNA (guanine(37)-N1)-methyltransferase activity"/>
    <property type="evidence" value="ECO:0007669"/>
    <property type="project" value="UniProtKB-UniRule"/>
</dbReference>
<evidence type="ECO:0000256" key="5">
    <source>
        <dbReference type="ARBA" id="ARBA00022691"/>
    </source>
</evidence>
<dbReference type="EMBL" id="CAJVRL010000045">
    <property type="protein sequence ID" value="CAG8952187.1"/>
    <property type="molecule type" value="Genomic_DNA"/>
</dbReference>
<keyword evidence="4 10" id="KW-0808">Transferase</keyword>
<gene>
    <name evidence="10" type="primary">TRM5</name>
    <name evidence="13" type="ORF">HYFRA_00000927</name>
</gene>
<dbReference type="EC" id="2.1.1.228" evidence="10"/>
<evidence type="ECO:0000256" key="8">
    <source>
        <dbReference type="ARBA" id="ARBA00023242"/>
    </source>
</evidence>
<accession>A0A9N9KUD4</accession>
<dbReference type="AlphaFoldDB" id="A0A9N9KUD4"/>
<organism evidence="13 14">
    <name type="scientific">Hymenoscyphus fraxineus</name>
    <dbReference type="NCBI Taxonomy" id="746836"/>
    <lineage>
        <taxon>Eukaryota</taxon>
        <taxon>Fungi</taxon>
        <taxon>Dikarya</taxon>
        <taxon>Ascomycota</taxon>
        <taxon>Pezizomycotina</taxon>
        <taxon>Leotiomycetes</taxon>
        <taxon>Helotiales</taxon>
        <taxon>Helotiaceae</taxon>
        <taxon>Hymenoscyphus</taxon>
    </lineage>
</organism>
<evidence type="ECO:0000256" key="11">
    <source>
        <dbReference type="SAM" id="MobiDB-lite"/>
    </source>
</evidence>
<keyword evidence="7 10" id="KW-0496">Mitochondrion</keyword>
<feature type="binding site" evidence="10">
    <location>
        <position position="560"/>
    </location>
    <ligand>
        <name>S-adenosyl-L-methionine</name>
        <dbReference type="ChEBI" id="CHEBI:59789"/>
    </ligand>
</feature>
<comment type="subunit">
    <text evidence="10">Monomer.</text>
</comment>
<keyword evidence="2 10" id="KW-0963">Cytoplasm</keyword>
<dbReference type="Pfam" id="PF25133">
    <property type="entry name" value="TYW2_N_2"/>
    <property type="match status" value="1"/>
</dbReference>
<dbReference type="Gene3D" id="3.40.50.150">
    <property type="entry name" value="Vaccinia Virus protein VP39"/>
    <property type="match status" value="1"/>
</dbReference>
<dbReference type="Gene3D" id="3.40.1180.10">
    <property type="entry name" value="Decaprenyl diphosphate synthase-like"/>
    <property type="match status" value="1"/>
</dbReference>
<keyword evidence="3 10" id="KW-0489">Methyltransferase</keyword>
<keyword evidence="5 10" id="KW-0949">S-adenosyl-L-methionine</keyword>
<dbReference type="SUPFAM" id="SSF64005">
    <property type="entry name" value="Undecaprenyl diphosphate synthase"/>
    <property type="match status" value="1"/>
</dbReference>
<dbReference type="InterPro" id="IPR056744">
    <property type="entry name" value="TRM5/TYW2-like_N"/>
</dbReference>
<reference evidence="13" key="1">
    <citation type="submission" date="2021-07" db="EMBL/GenBank/DDBJ databases">
        <authorList>
            <person name="Durling M."/>
        </authorList>
    </citation>
    <scope>NUCLEOTIDE SEQUENCE</scope>
</reference>
<comment type="catalytic activity">
    <reaction evidence="9 10">
        <text>guanosine(37) in tRNA + S-adenosyl-L-methionine = N(1)-methylguanosine(37) in tRNA + S-adenosyl-L-homocysteine + H(+)</text>
        <dbReference type="Rhea" id="RHEA:36899"/>
        <dbReference type="Rhea" id="RHEA-COMP:10145"/>
        <dbReference type="Rhea" id="RHEA-COMP:10147"/>
        <dbReference type="ChEBI" id="CHEBI:15378"/>
        <dbReference type="ChEBI" id="CHEBI:57856"/>
        <dbReference type="ChEBI" id="CHEBI:59789"/>
        <dbReference type="ChEBI" id="CHEBI:73542"/>
        <dbReference type="ChEBI" id="CHEBI:74269"/>
        <dbReference type="EC" id="2.1.1.228"/>
    </reaction>
</comment>
<dbReference type="Pfam" id="PF02475">
    <property type="entry name" value="TRM5-TYW2_MTfase"/>
    <property type="match status" value="1"/>
</dbReference>
<sequence length="795" mass="89463">MPVAKRETELYRRDAKLNHNLLTPEEREKLIEPFLPDPPPRSSKSKSNGLVRNLPDGPEDSYSISLIRGFLKNQLHALVFAIVHTFFSVYIRLRQAYHGVKDRIFAILYYHHRTPELIQKDVKGLERLPEHVSVILKLEDGGRGGSGLEALVDEVAEISAWCACIGIPTLSIYERTGILKAYLPATHTAIQRKLSSYLGPQHPALSLRAPHMAPVDTSPTSENAPTKKLSVILLSVEDGRDSLVDLTKTLTDMTQRGKISSKDVNAELINAEISESVMAEPDLLVLFSPTVELSGYPPWQIRLTEIFHVQDNQGVGYQDVNDKTINSPSTEFMALLRPPIVRSATAALDRALFTKTFPISAVRVKNLRDISKIKTGLEQSREILKLERLLNVRPDPTSTTKGAKCLLLRPEVKSGDPSTWSPWLKEAVKDESVGIVDYDLKLDYDYWTYLDVMTSLLPEDALGEVPVGFAAVGHVAHLNLRDEYLPYKKIIAEVLMDKNPGIKTVINKIDDVGSQSEFRTFAYEVLAGPDDMQVEISESDCLFRFNYSKVYWNSRLQTEHKRLVDLFQKGEVVCDVMAGVGPFAVPAGKKGVFVWANDLNPESYECMKDAITRNKVSAYVQPFNRDGHDFIRFAADDLLSLPVRIRTLPPKRRSRGTPVQYLPPPETYLPPPETVTIPQTINHFVMNLPAIAIDFLGSFNGLYHTHESLFTPHTSVKLPMVHVHCFSTKSEDNVKETKEICERISEKLGWTIKPGDEEVTVYEVRDVAPKKRMFCASFRLPAEVAFRERRVLGNV</sequence>
<proteinExistence type="inferred from homology"/>
<dbReference type="PROSITE" id="PS51684">
    <property type="entry name" value="SAM_MT_TRM5_TYW2"/>
    <property type="match status" value="1"/>
</dbReference>
<dbReference type="GO" id="GO:0005634">
    <property type="term" value="C:nucleus"/>
    <property type="evidence" value="ECO:0007669"/>
    <property type="project" value="UniProtKB-SubCell"/>
</dbReference>
<evidence type="ECO:0000256" key="9">
    <source>
        <dbReference type="ARBA" id="ARBA00047783"/>
    </source>
</evidence>
<evidence type="ECO:0000313" key="13">
    <source>
        <dbReference type="EMBL" id="CAG8952187.1"/>
    </source>
</evidence>
<evidence type="ECO:0000256" key="6">
    <source>
        <dbReference type="ARBA" id="ARBA00022694"/>
    </source>
</evidence>
<dbReference type="GO" id="GO:0070901">
    <property type="term" value="P:mitochondrial tRNA methylation"/>
    <property type="evidence" value="ECO:0007669"/>
    <property type="project" value="UniProtKB-ARBA"/>
</dbReference>
<dbReference type="Proteomes" id="UP000696280">
    <property type="component" value="Unassembled WGS sequence"/>
</dbReference>
<comment type="similarity">
    <text evidence="1">Belongs to the class I-like SAM-binding methyltransferase superfamily. TRM5/TYW2 family.</text>
</comment>
<dbReference type="InterPro" id="IPR036424">
    <property type="entry name" value="UPP_synth-like_sf"/>
</dbReference>
<dbReference type="PANTHER" id="PTHR23245:SF36">
    <property type="entry name" value="TRNA (GUANINE(37)-N1)-METHYLTRANSFERASE"/>
    <property type="match status" value="1"/>
</dbReference>
<comment type="similarity">
    <text evidence="10">Belongs to the TRM5 / TYW2 family.</text>
</comment>
<dbReference type="OrthoDB" id="408788at2759"/>
<evidence type="ECO:0000256" key="1">
    <source>
        <dbReference type="ARBA" id="ARBA00009775"/>
    </source>
</evidence>
<feature type="binding site" evidence="10">
    <location>
        <position position="687"/>
    </location>
    <ligand>
        <name>S-adenosyl-L-methionine</name>
        <dbReference type="ChEBI" id="CHEBI:59789"/>
    </ligand>
</feature>
<dbReference type="InterPro" id="IPR025792">
    <property type="entry name" value="tRNA_Gua_MeTrfase_euk"/>
</dbReference>
<dbReference type="GO" id="GO:0002939">
    <property type="term" value="P:tRNA N1-guanine methylation"/>
    <property type="evidence" value="ECO:0007669"/>
    <property type="project" value="TreeGrafter"/>
</dbReference>
<name>A0A9N9KUD4_9HELO</name>
<dbReference type="SUPFAM" id="SSF53335">
    <property type="entry name" value="S-adenosyl-L-methionine-dependent methyltransferases"/>
    <property type="match status" value="1"/>
</dbReference>
<evidence type="ECO:0000256" key="3">
    <source>
        <dbReference type="ARBA" id="ARBA00022603"/>
    </source>
</evidence>
<evidence type="ECO:0000313" key="14">
    <source>
        <dbReference type="Proteomes" id="UP000696280"/>
    </source>
</evidence>
<comment type="caution">
    <text evidence="13">The sequence shown here is derived from an EMBL/GenBank/DDBJ whole genome shotgun (WGS) entry which is preliminary data.</text>
</comment>
<keyword evidence="14" id="KW-1185">Reference proteome</keyword>
<dbReference type="InterPro" id="IPR030382">
    <property type="entry name" value="MeTrfase_TRM5/TYW2"/>
</dbReference>
<dbReference type="InterPro" id="IPR029063">
    <property type="entry name" value="SAM-dependent_MTases_sf"/>
</dbReference>
<feature type="binding site" evidence="10">
    <location>
        <begin position="626"/>
        <end position="627"/>
    </location>
    <ligand>
        <name>S-adenosyl-L-methionine</name>
        <dbReference type="ChEBI" id="CHEBI:59789"/>
    </ligand>
</feature>
<feature type="binding site" evidence="10">
    <location>
        <begin position="598"/>
        <end position="599"/>
    </location>
    <ligand>
        <name>S-adenosyl-L-methionine</name>
        <dbReference type="ChEBI" id="CHEBI:59789"/>
    </ligand>
</feature>
<feature type="region of interest" description="Disordered" evidence="11">
    <location>
        <begin position="31"/>
        <end position="54"/>
    </location>
</feature>
<evidence type="ECO:0000256" key="2">
    <source>
        <dbReference type="ARBA" id="ARBA00022490"/>
    </source>
</evidence>
<protein>
    <recommendedName>
        <fullName evidence="10">tRNA (guanine(37)-N1)-methyltransferase</fullName>
        <ecNumber evidence="10">2.1.1.228</ecNumber>
    </recommendedName>
    <alternativeName>
        <fullName evidence="10">M1G-methyltransferase</fullName>
    </alternativeName>
    <alternativeName>
        <fullName evidence="10">tRNA [GM37] methyltransferase</fullName>
    </alternativeName>
    <alternativeName>
        <fullName evidence="10">tRNA methyltransferase 5</fullName>
    </alternativeName>
</protein>
<dbReference type="GO" id="GO:0005759">
    <property type="term" value="C:mitochondrial matrix"/>
    <property type="evidence" value="ECO:0007669"/>
    <property type="project" value="UniProtKB-SubCell"/>
</dbReference>
<comment type="function">
    <text evidence="10">Specifically methylates the N1 position of guanosine-37 in various cytoplasmic and mitochondrial tRNAs. Methylation is not dependent on the nature of the nucleoside 5' of the target nucleoside. This is the first step in the biosynthesis of wybutosine (yW), a modified base adjacent to the anticodon of tRNAs and required for accurate decoding.</text>
</comment>
<dbReference type="PANTHER" id="PTHR23245">
    <property type="entry name" value="TRNA METHYLTRANSFERASE"/>
    <property type="match status" value="1"/>
</dbReference>
<dbReference type="Gene3D" id="3.30.300.110">
    <property type="entry name" value="Met-10+ protein-like domains"/>
    <property type="match status" value="1"/>
</dbReference>
<evidence type="ECO:0000259" key="12">
    <source>
        <dbReference type="PROSITE" id="PS51684"/>
    </source>
</evidence>
<dbReference type="GO" id="GO:0016765">
    <property type="term" value="F:transferase activity, transferring alkyl or aryl (other than methyl) groups"/>
    <property type="evidence" value="ECO:0007669"/>
    <property type="project" value="InterPro"/>
</dbReference>
<keyword evidence="6 10" id="KW-0819">tRNA processing</keyword>
<dbReference type="FunFam" id="3.30.300.110:FF:000001">
    <property type="entry name" value="tRNA (guanine(37)-N1)-methyltransferase"/>
    <property type="match status" value="1"/>
</dbReference>
<feature type="domain" description="SAM-dependent methyltransferase TRM5/TYW2-type" evidence="12">
    <location>
        <begin position="469"/>
        <end position="782"/>
    </location>
</feature>
<evidence type="ECO:0000256" key="7">
    <source>
        <dbReference type="ARBA" id="ARBA00023128"/>
    </source>
</evidence>
<comment type="subcellular location">
    <subcellularLocation>
        <location evidence="10">Mitochondrion matrix</location>
    </subcellularLocation>
    <subcellularLocation>
        <location evidence="10">Nucleus</location>
    </subcellularLocation>
    <subcellularLocation>
        <location evidence="10">Cytoplasm</location>
    </subcellularLocation>
    <text evidence="10">Predominantly in the mitochondria and in the nucleus.</text>
</comment>
<dbReference type="InterPro" id="IPR056743">
    <property type="entry name" value="TRM5-TYW2-like_MTfase"/>
</dbReference>
<evidence type="ECO:0000256" key="4">
    <source>
        <dbReference type="ARBA" id="ARBA00022679"/>
    </source>
</evidence>